<evidence type="ECO:0000313" key="9">
    <source>
        <dbReference type="Proteomes" id="UP000515663"/>
    </source>
</evidence>
<dbReference type="EC" id="2.7.7.60" evidence="7"/>
<dbReference type="GO" id="GO:0019288">
    <property type="term" value="P:isopentenyl diphosphate biosynthetic process, methylerythritol 4-phosphate pathway"/>
    <property type="evidence" value="ECO:0007669"/>
    <property type="project" value="UniProtKB-UniRule"/>
</dbReference>
<gene>
    <name evidence="7 8" type="primary">ispD</name>
    <name evidence="8" type="ORF">H1R19_04295</name>
</gene>
<dbReference type="FunFam" id="3.90.550.10:FF:000003">
    <property type="entry name" value="2-C-methyl-D-erythritol 4-phosphate cytidylyltransferase"/>
    <property type="match status" value="1"/>
</dbReference>
<comment type="pathway">
    <text evidence="2 7">Isoprenoid biosynthesis; isopentenyl diphosphate biosynthesis via DXP pathway; isopentenyl diphosphate from 1-deoxy-D-xylulose 5-phosphate: step 2/6.</text>
</comment>
<feature type="site" description="Positions MEP for the nucleophilic attack" evidence="7">
    <location>
        <position position="160"/>
    </location>
</feature>
<evidence type="ECO:0000256" key="4">
    <source>
        <dbReference type="ARBA" id="ARBA00022679"/>
    </source>
</evidence>
<keyword evidence="5 7" id="KW-0548">Nucleotidyltransferase</keyword>
<feature type="site" description="Positions MEP for the nucleophilic attack" evidence="7">
    <location>
        <position position="213"/>
    </location>
</feature>
<dbReference type="InterPro" id="IPR018294">
    <property type="entry name" value="ISPD_synthase_CS"/>
</dbReference>
<feature type="site" description="Transition state stabilizer" evidence="7">
    <location>
        <position position="24"/>
    </location>
</feature>
<dbReference type="InterPro" id="IPR034683">
    <property type="entry name" value="IspD/TarI"/>
</dbReference>
<dbReference type="InterPro" id="IPR001228">
    <property type="entry name" value="IspD"/>
</dbReference>
<dbReference type="UniPathway" id="UPA00056">
    <property type="reaction ID" value="UER00093"/>
</dbReference>
<comment type="similarity">
    <text evidence="3 7">Belongs to the IspD/TarI cytidylyltransferase family. IspD subfamily.</text>
</comment>
<dbReference type="CDD" id="cd02516">
    <property type="entry name" value="CDP-ME_synthetase"/>
    <property type="match status" value="1"/>
</dbReference>
<reference evidence="9" key="1">
    <citation type="submission" date="2020-07" db="EMBL/GenBank/DDBJ databases">
        <title>novel species isolated from the respiratory tract of Marmot.</title>
        <authorList>
            <person name="Zhang G."/>
        </authorList>
    </citation>
    <scope>NUCLEOTIDE SEQUENCE [LARGE SCALE GENOMIC DNA]</scope>
    <source>
        <strain evidence="9">686</strain>
    </source>
</reference>
<protein>
    <recommendedName>
        <fullName evidence="7">2-C-methyl-D-erythritol 4-phosphate cytidylyltransferase</fullName>
        <ecNumber evidence="7">2.7.7.60</ecNumber>
    </recommendedName>
    <alternativeName>
        <fullName evidence="7">4-diphosphocytidyl-2C-methyl-D-erythritol synthase</fullName>
    </alternativeName>
    <alternativeName>
        <fullName evidence="7">MEP cytidylyltransferase</fullName>
        <shortName evidence="7">MCT</shortName>
    </alternativeName>
</protein>
<evidence type="ECO:0000256" key="1">
    <source>
        <dbReference type="ARBA" id="ARBA00001282"/>
    </source>
</evidence>
<dbReference type="InterPro" id="IPR050088">
    <property type="entry name" value="IspD/TarI_cytidylyltransf_bact"/>
</dbReference>
<keyword evidence="6 7" id="KW-0414">Isoprene biosynthesis</keyword>
<proteinExistence type="inferred from homology"/>
<comment type="function">
    <text evidence="7">Catalyzes the formation of 4-diphosphocytidyl-2-C-methyl-D-erythritol from CTP and 2-C-methyl-D-erythritol 4-phosphate (MEP).</text>
</comment>
<feature type="site" description="Transition state stabilizer" evidence="7">
    <location>
        <position position="31"/>
    </location>
</feature>
<organism evidence="8 9">
    <name type="scientific">Gordonia jinghuaiqii</name>
    <dbReference type="NCBI Taxonomy" id="2758710"/>
    <lineage>
        <taxon>Bacteria</taxon>
        <taxon>Bacillati</taxon>
        <taxon>Actinomycetota</taxon>
        <taxon>Actinomycetes</taxon>
        <taxon>Mycobacteriales</taxon>
        <taxon>Gordoniaceae</taxon>
        <taxon>Gordonia</taxon>
    </lineage>
</organism>
<dbReference type="Pfam" id="PF01128">
    <property type="entry name" value="IspD"/>
    <property type="match status" value="1"/>
</dbReference>
<dbReference type="HAMAP" id="MF_00108">
    <property type="entry name" value="IspD"/>
    <property type="match status" value="1"/>
</dbReference>
<comment type="catalytic activity">
    <reaction evidence="1 7">
        <text>2-C-methyl-D-erythritol 4-phosphate + CTP + H(+) = 4-CDP-2-C-methyl-D-erythritol + diphosphate</text>
        <dbReference type="Rhea" id="RHEA:13429"/>
        <dbReference type="ChEBI" id="CHEBI:15378"/>
        <dbReference type="ChEBI" id="CHEBI:33019"/>
        <dbReference type="ChEBI" id="CHEBI:37563"/>
        <dbReference type="ChEBI" id="CHEBI:57823"/>
        <dbReference type="ChEBI" id="CHEBI:58262"/>
        <dbReference type="EC" id="2.7.7.60"/>
    </reaction>
</comment>
<dbReference type="RefSeq" id="WP_219850650.1">
    <property type="nucleotide sequence ID" value="NZ_CP059491.1"/>
</dbReference>
<dbReference type="PROSITE" id="PS01295">
    <property type="entry name" value="ISPD"/>
    <property type="match status" value="1"/>
</dbReference>
<dbReference type="Proteomes" id="UP000515663">
    <property type="component" value="Chromosome"/>
</dbReference>
<dbReference type="Gene3D" id="3.90.550.10">
    <property type="entry name" value="Spore Coat Polysaccharide Biosynthesis Protein SpsA, Chain A"/>
    <property type="match status" value="1"/>
</dbReference>
<dbReference type="NCBIfam" id="TIGR00453">
    <property type="entry name" value="ispD"/>
    <property type="match status" value="1"/>
</dbReference>
<dbReference type="KEGG" id="gji:H1R19_04295"/>
<evidence type="ECO:0000256" key="3">
    <source>
        <dbReference type="ARBA" id="ARBA00009789"/>
    </source>
</evidence>
<dbReference type="GO" id="GO:0050518">
    <property type="term" value="F:2-C-methyl-D-erythritol 4-phosphate cytidylyltransferase activity"/>
    <property type="evidence" value="ECO:0007669"/>
    <property type="project" value="UniProtKB-UniRule"/>
</dbReference>
<accession>A0A7D7QQR7</accession>
<evidence type="ECO:0000256" key="5">
    <source>
        <dbReference type="ARBA" id="ARBA00022695"/>
    </source>
</evidence>
<evidence type="ECO:0000256" key="7">
    <source>
        <dbReference type="HAMAP-Rule" id="MF_00108"/>
    </source>
</evidence>
<name>A0A7D7QQR7_9ACTN</name>
<dbReference type="PANTHER" id="PTHR32125:SF4">
    <property type="entry name" value="2-C-METHYL-D-ERYTHRITOL 4-PHOSPHATE CYTIDYLYLTRANSFERASE, CHLOROPLASTIC"/>
    <property type="match status" value="1"/>
</dbReference>
<dbReference type="PANTHER" id="PTHR32125">
    <property type="entry name" value="2-C-METHYL-D-ERYTHRITOL 4-PHOSPHATE CYTIDYLYLTRANSFERASE, CHLOROPLASTIC"/>
    <property type="match status" value="1"/>
</dbReference>
<dbReference type="EMBL" id="CP059491">
    <property type="protein sequence ID" value="QMT02386.1"/>
    <property type="molecule type" value="Genomic_DNA"/>
</dbReference>
<dbReference type="InterPro" id="IPR029044">
    <property type="entry name" value="Nucleotide-diphossugar_trans"/>
</dbReference>
<keyword evidence="4 7" id="KW-0808">Transferase</keyword>
<evidence type="ECO:0000256" key="2">
    <source>
        <dbReference type="ARBA" id="ARBA00004787"/>
    </source>
</evidence>
<dbReference type="AlphaFoldDB" id="A0A7D7QQR7"/>
<dbReference type="SUPFAM" id="SSF53448">
    <property type="entry name" value="Nucleotide-diphospho-sugar transferases"/>
    <property type="match status" value="1"/>
</dbReference>
<sequence>MTTTPENSGADVCVIIPAAGSGTRLGEPVPKAFVDLCGRSIIERCVDNVPESLGASIVVVVPADMVARTRFLLPEVTVVAGGAHRADSVRAGIAAAGAAEVILVHDAARPLTPASVFTCVVDAVLAGHPAVVPGIPVVDTLKQVTPDDGGLERVSRTVDRDQLRAVQTPQGFTRDALLRAHADDSGLATDDAGLAERCGIDVHIVPGDPLAMKITTPWDLRIVRSIVGRR</sequence>
<evidence type="ECO:0000256" key="6">
    <source>
        <dbReference type="ARBA" id="ARBA00023229"/>
    </source>
</evidence>
<evidence type="ECO:0000313" key="8">
    <source>
        <dbReference type="EMBL" id="QMT02386.1"/>
    </source>
</evidence>
<keyword evidence="9" id="KW-1185">Reference proteome</keyword>